<evidence type="ECO:0000259" key="19">
    <source>
        <dbReference type="Pfam" id="PF00291"/>
    </source>
</evidence>
<comment type="caution">
    <text evidence="20">The sequence shown here is derived from an EMBL/GenBank/DDBJ whole genome shotgun (WGS) entry which is preliminary data.</text>
</comment>
<dbReference type="SUPFAM" id="SSF53686">
    <property type="entry name" value="Tryptophan synthase beta subunit-like PLP-dependent enzymes"/>
    <property type="match status" value="1"/>
</dbReference>
<evidence type="ECO:0000256" key="1">
    <source>
        <dbReference type="ARBA" id="ARBA00001933"/>
    </source>
</evidence>
<keyword evidence="7" id="KW-0808">Transferase</keyword>
<reference evidence="20" key="1">
    <citation type="submission" date="2023-04" db="EMBL/GenBank/DDBJ databases">
        <title>Ambrosiozyma monospora NBRC 1965.</title>
        <authorList>
            <person name="Ichikawa N."/>
            <person name="Sato H."/>
            <person name="Tonouchi N."/>
        </authorList>
    </citation>
    <scope>NUCLEOTIDE SEQUENCE</scope>
    <source>
        <strain evidence="20">NBRC 1965</strain>
    </source>
</reference>
<evidence type="ECO:0000256" key="2">
    <source>
        <dbReference type="ARBA" id="ARBA00004173"/>
    </source>
</evidence>
<dbReference type="InterPro" id="IPR050214">
    <property type="entry name" value="Cys_Synth/Cystath_Beta-Synth"/>
</dbReference>
<dbReference type="Pfam" id="PF00291">
    <property type="entry name" value="PALP"/>
    <property type="match status" value="1"/>
</dbReference>
<evidence type="ECO:0000256" key="18">
    <source>
        <dbReference type="ARBA" id="ARBA00081847"/>
    </source>
</evidence>
<dbReference type="Gene3D" id="3.40.50.1100">
    <property type="match status" value="2"/>
</dbReference>
<evidence type="ECO:0000256" key="8">
    <source>
        <dbReference type="ARBA" id="ARBA00022898"/>
    </source>
</evidence>
<comment type="pathway">
    <text evidence="3">Amino-acid biosynthesis; L-cysteine biosynthesis; L-cysteine from L-serine: step 2/2.</text>
</comment>
<keyword evidence="11" id="KW-0198">Cysteine biosynthesis</keyword>
<dbReference type="GO" id="GO:0004124">
    <property type="term" value="F:cysteine synthase activity"/>
    <property type="evidence" value="ECO:0007669"/>
    <property type="project" value="UniProtKB-EC"/>
</dbReference>
<dbReference type="AlphaFoldDB" id="A0A9W6Z3N8"/>
<dbReference type="EMBL" id="BSXU01004662">
    <property type="protein sequence ID" value="GMG46367.1"/>
    <property type="molecule type" value="Genomic_DNA"/>
</dbReference>
<accession>A0A9W6Z3N8</accession>
<comment type="catalytic activity">
    <reaction evidence="12">
        <text>O-acetyl-L-serine + hydrogen sulfide = L-cysteine + acetate</text>
        <dbReference type="Rhea" id="RHEA:14829"/>
        <dbReference type="ChEBI" id="CHEBI:29919"/>
        <dbReference type="ChEBI" id="CHEBI:30089"/>
        <dbReference type="ChEBI" id="CHEBI:35235"/>
        <dbReference type="ChEBI" id="CHEBI:58340"/>
        <dbReference type="EC" id="2.5.1.47"/>
    </reaction>
</comment>
<evidence type="ECO:0000256" key="11">
    <source>
        <dbReference type="ARBA" id="ARBA00023192"/>
    </source>
</evidence>
<name>A0A9W6Z3N8_AMBMO</name>
<dbReference type="NCBIfam" id="NF007989">
    <property type="entry name" value="PRK10717.1"/>
    <property type="match status" value="1"/>
</dbReference>
<sequence>MLTGKRLLSTSRCLLKSSTSYNYDFTGLISQTGLPGSVGNTPLLKLNNLSKQTGRNIFAKAEWMNPGGSVKDRAALFIIEQAEKKGLIKPGGTIVEGTAGNTGIGLAHVCRAKGYKCIIYMPNTQAPSKIQTLKLLGCEVNPVPVVPFTDPQNFNHQAKRRAESLENAYWTNQFDNLDNRQAHIESTGPEIWNQLKGKVDAFTCSLGTGGTWSGITRYLKTQDPNVKSFAAEPPGSCVYSYVKTGGKSLERSGGSFTEGIGQGRITNNVAQDIALADDAFLIPDSETIVMLYRLLAEEGLYIGGTGALNVVAAVKAAEKVPEGGNVVTILADSAHKYAERIFSKSWLESKDLYKELPEDLKKYAVLD</sequence>
<evidence type="ECO:0000256" key="3">
    <source>
        <dbReference type="ARBA" id="ARBA00004962"/>
    </source>
</evidence>
<comment type="catalytic activity">
    <reaction evidence="13">
        <text>O-succinyl-L-serine + hydrogen sulfide = L-cysteine + succinate</text>
        <dbReference type="Rhea" id="RHEA:53816"/>
        <dbReference type="ChEBI" id="CHEBI:29919"/>
        <dbReference type="ChEBI" id="CHEBI:30031"/>
        <dbReference type="ChEBI" id="CHEBI:35235"/>
        <dbReference type="ChEBI" id="CHEBI:136856"/>
    </reaction>
</comment>
<evidence type="ECO:0000256" key="12">
    <source>
        <dbReference type="ARBA" id="ARBA00047931"/>
    </source>
</evidence>
<evidence type="ECO:0000313" key="21">
    <source>
        <dbReference type="Proteomes" id="UP001165063"/>
    </source>
</evidence>
<dbReference type="PROSITE" id="PS00901">
    <property type="entry name" value="CYS_SYNTHASE"/>
    <property type="match status" value="1"/>
</dbReference>
<evidence type="ECO:0000256" key="17">
    <source>
        <dbReference type="ARBA" id="ARBA00079147"/>
    </source>
</evidence>
<dbReference type="InterPro" id="IPR036052">
    <property type="entry name" value="TrpB-like_PALP_sf"/>
</dbReference>
<dbReference type="OrthoDB" id="10259545at2759"/>
<keyword evidence="21" id="KW-1185">Reference proteome</keyword>
<dbReference type="GO" id="GO:0006535">
    <property type="term" value="P:cysteine biosynthetic process from serine"/>
    <property type="evidence" value="ECO:0007669"/>
    <property type="project" value="InterPro"/>
</dbReference>
<evidence type="ECO:0000313" key="20">
    <source>
        <dbReference type="EMBL" id="GMG46367.1"/>
    </source>
</evidence>
<dbReference type="Proteomes" id="UP001165063">
    <property type="component" value="Unassembled WGS sequence"/>
</dbReference>
<comment type="similarity">
    <text evidence="4">Belongs to the cysteine synthase/cystathionine beta-synthase family.</text>
</comment>
<evidence type="ECO:0000256" key="16">
    <source>
        <dbReference type="ARBA" id="ARBA00078262"/>
    </source>
</evidence>
<comment type="function">
    <text evidence="14">Catalyzes the conversion of O-succinyl-L-serine into cysteine, the last step in the cysteine biosynthesis pathway. Can also use O-acetyl-L-serine.</text>
</comment>
<dbReference type="EC" id="2.5.1.47" evidence="5"/>
<dbReference type="GO" id="GO:0005739">
    <property type="term" value="C:mitochondrion"/>
    <property type="evidence" value="ECO:0007669"/>
    <property type="project" value="UniProtKB-SubCell"/>
</dbReference>
<dbReference type="CDD" id="cd01561">
    <property type="entry name" value="CBS_like"/>
    <property type="match status" value="1"/>
</dbReference>
<proteinExistence type="inferred from homology"/>
<comment type="cofactor">
    <cofactor evidence="1">
        <name>pyridoxal 5'-phosphate</name>
        <dbReference type="ChEBI" id="CHEBI:597326"/>
    </cofactor>
</comment>
<comment type="subcellular location">
    <subcellularLocation>
        <location evidence="2">Mitochondrion</location>
    </subcellularLocation>
</comment>
<evidence type="ECO:0000256" key="10">
    <source>
        <dbReference type="ARBA" id="ARBA00023128"/>
    </source>
</evidence>
<evidence type="ECO:0000256" key="13">
    <source>
        <dbReference type="ARBA" id="ARBA00050981"/>
    </source>
</evidence>
<dbReference type="InterPro" id="IPR001926">
    <property type="entry name" value="TrpB-like_PALP"/>
</dbReference>
<keyword evidence="8" id="KW-0663">Pyridoxal phosphate</keyword>
<gene>
    <name evidence="20" type="ORF">Amon01_000686800</name>
</gene>
<keyword evidence="6" id="KW-0028">Amino-acid biosynthesis</keyword>
<evidence type="ECO:0000256" key="5">
    <source>
        <dbReference type="ARBA" id="ARBA00012681"/>
    </source>
</evidence>
<dbReference type="PANTHER" id="PTHR10314">
    <property type="entry name" value="CYSTATHIONINE BETA-SYNTHASE"/>
    <property type="match status" value="1"/>
</dbReference>
<keyword evidence="10" id="KW-0496">Mitochondrion</keyword>
<dbReference type="FunFam" id="3.40.50.1100:FF:000011">
    <property type="entry name" value="Cysteine synthase (o-acetylserine)"/>
    <property type="match status" value="1"/>
</dbReference>
<keyword evidence="9" id="KW-0809">Transit peptide</keyword>
<evidence type="ECO:0000256" key="15">
    <source>
        <dbReference type="ARBA" id="ARBA00072087"/>
    </source>
</evidence>
<protein>
    <recommendedName>
        <fullName evidence="15">Cysteine synthase 1</fullName>
        <ecNumber evidence="5">2.5.1.47</ecNumber>
    </recommendedName>
    <alternativeName>
        <fullName evidence="16">O-acetylserine (thiol)-lyase 1</fullName>
    </alternativeName>
    <alternativeName>
        <fullName evidence="17">O-acetylserine sulfhydrylase 1</fullName>
    </alternativeName>
    <alternativeName>
        <fullName evidence="18">O-succinylserine sulfhydrylase</fullName>
    </alternativeName>
</protein>
<dbReference type="InterPro" id="IPR001216">
    <property type="entry name" value="P-phosphate_BS"/>
</dbReference>
<organism evidence="20 21">
    <name type="scientific">Ambrosiozyma monospora</name>
    <name type="common">Yeast</name>
    <name type="synonym">Endomycopsis monosporus</name>
    <dbReference type="NCBI Taxonomy" id="43982"/>
    <lineage>
        <taxon>Eukaryota</taxon>
        <taxon>Fungi</taxon>
        <taxon>Dikarya</taxon>
        <taxon>Ascomycota</taxon>
        <taxon>Saccharomycotina</taxon>
        <taxon>Pichiomycetes</taxon>
        <taxon>Pichiales</taxon>
        <taxon>Pichiaceae</taxon>
        <taxon>Ambrosiozyma</taxon>
    </lineage>
</organism>
<evidence type="ECO:0000256" key="7">
    <source>
        <dbReference type="ARBA" id="ARBA00022679"/>
    </source>
</evidence>
<feature type="domain" description="Tryptophan synthase beta chain-like PALP" evidence="19">
    <location>
        <begin position="37"/>
        <end position="332"/>
    </location>
</feature>
<evidence type="ECO:0000256" key="6">
    <source>
        <dbReference type="ARBA" id="ARBA00022605"/>
    </source>
</evidence>
<evidence type="ECO:0000256" key="9">
    <source>
        <dbReference type="ARBA" id="ARBA00022946"/>
    </source>
</evidence>
<evidence type="ECO:0000256" key="4">
    <source>
        <dbReference type="ARBA" id="ARBA00007103"/>
    </source>
</evidence>
<evidence type="ECO:0000256" key="14">
    <source>
        <dbReference type="ARBA" id="ARBA00058228"/>
    </source>
</evidence>